<sequence length="135" mass="13790">MGDPISAGAVGSVLMPTAGVSLAAPTISGALATGLATGGGYGAAGESLFGFDPSIGGFGQGLWEGVKGANSWMNQNPLTAQIGMQAANKMMEQPQMHYAPQGQISRGQVQPMDYMSLLNPQQQSVIRPPQISLLG</sequence>
<proteinExistence type="predicted"/>
<accession>A0A6J7WEJ8</accession>
<gene>
    <name evidence="1" type="ORF">UFOVP177_6</name>
</gene>
<name>A0A6J7WEJ8_9CAUD</name>
<evidence type="ECO:0000313" key="1">
    <source>
        <dbReference type="EMBL" id="CAB5194417.1"/>
    </source>
</evidence>
<protein>
    <submittedName>
        <fullName evidence="1">Uncharacterized protein</fullName>
    </submittedName>
</protein>
<reference evidence="1" key="1">
    <citation type="submission" date="2020-05" db="EMBL/GenBank/DDBJ databases">
        <authorList>
            <person name="Chiriac C."/>
            <person name="Salcher M."/>
            <person name="Ghai R."/>
            <person name="Kavagutti S V."/>
        </authorList>
    </citation>
    <scope>NUCLEOTIDE SEQUENCE</scope>
</reference>
<dbReference type="EMBL" id="LR798223">
    <property type="protein sequence ID" value="CAB5194417.1"/>
    <property type="molecule type" value="Genomic_DNA"/>
</dbReference>
<organism evidence="1">
    <name type="scientific">uncultured Caudovirales phage</name>
    <dbReference type="NCBI Taxonomy" id="2100421"/>
    <lineage>
        <taxon>Viruses</taxon>
        <taxon>Duplodnaviria</taxon>
        <taxon>Heunggongvirae</taxon>
        <taxon>Uroviricota</taxon>
        <taxon>Caudoviricetes</taxon>
        <taxon>Peduoviridae</taxon>
        <taxon>Maltschvirus</taxon>
        <taxon>Maltschvirus maltsch</taxon>
    </lineage>
</organism>